<sequence length="151" mass="17836">MEKGESVLYPDERYFFYITNDRECTAAEVVYEANDRCNQENLIAQLKGGCRALHAPLHDLESNWAYMVMASLAWNLKAWWALTLPETPGRWREKHRDQKQSVLKMEFKTFLNAFMLLPCQIVRKAGRIVYRLLGWNPHLPIFFRLLKALRC</sequence>
<dbReference type="AlphaFoldDB" id="A0A8E6B1V4"/>
<reference evidence="1" key="1">
    <citation type="submission" date="2021-05" db="EMBL/GenBank/DDBJ databases">
        <title>Complete genome sequence of the cellulolytic planctomycete Telmatocola sphagniphila SP2T and characterization of the first cellulase from planctomycetes.</title>
        <authorList>
            <person name="Rakitin A.L."/>
            <person name="Beletsky A.V."/>
            <person name="Naumoff D.G."/>
            <person name="Kulichevskaya I.S."/>
            <person name="Mardanov A.V."/>
            <person name="Ravin N.V."/>
            <person name="Dedysh S.N."/>
        </authorList>
    </citation>
    <scope>NUCLEOTIDE SEQUENCE</scope>
    <source>
        <strain evidence="1">SP2T</strain>
    </source>
</reference>
<accession>A0A8E6B1V4</accession>
<dbReference type="KEGG" id="tsph:KIH39_14785"/>
<dbReference type="EMBL" id="CP074694">
    <property type="protein sequence ID" value="QVL30121.1"/>
    <property type="molecule type" value="Genomic_DNA"/>
</dbReference>
<evidence type="ECO:0000313" key="2">
    <source>
        <dbReference type="Proteomes" id="UP000676194"/>
    </source>
</evidence>
<evidence type="ECO:0008006" key="3">
    <source>
        <dbReference type="Google" id="ProtNLM"/>
    </source>
</evidence>
<gene>
    <name evidence="1" type="ORF">KIH39_14785</name>
</gene>
<evidence type="ECO:0000313" key="1">
    <source>
        <dbReference type="EMBL" id="QVL30121.1"/>
    </source>
</evidence>
<dbReference type="Proteomes" id="UP000676194">
    <property type="component" value="Chromosome"/>
</dbReference>
<protein>
    <recommendedName>
        <fullName evidence="3">Transposase DDE domain-containing protein</fullName>
    </recommendedName>
</protein>
<organism evidence="1 2">
    <name type="scientific">Telmatocola sphagniphila</name>
    <dbReference type="NCBI Taxonomy" id="1123043"/>
    <lineage>
        <taxon>Bacteria</taxon>
        <taxon>Pseudomonadati</taxon>
        <taxon>Planctomycetota</taxon>
        <taxon>Planctomycetia</taxon>
        <taxon>Gemmatales</taxon>
        <taxon>Gemmataceae</taxon>
    </lineage>
</organism>
<keyword evidence="2" id="KW-1185">Reference proteome</keyword>
<proteinExistence type="predicted"/>
<name>A0A8E6B1V4_9BACT</name>